<feature type="compositionally biased region" description="Basic and acidic residues" evidence="3">
    <location>
        <begin position="346"/>
        <end position="358"/>
    </location>
</feature>
<dbReference type="InterPro" id="IPR000683">
    <property type="entry name" value="Gfo/Idh/MocA-like_OxRdtase_N"/>
</dbReference>
<dbReference type="PANTHER" id="PTHR43708:SF5">
    <property type="entry name" value="CONSERVED EXPRESSED OXIDOREDUCTASE (EUROFUNG)-RELATED"/>
    <property type="match status" value="1"/>
</dbReference>
<comment type="similarity">
    <text evidence="1">Belongs to the Gfo/Idh/MocA family.</text>
</comment>
<dbReference type="Gene3D" id="3.40.50.720">
    <property type="entry name" value="NAD(P)-binding Rossmann-like Domain"/>
    <property type="match status" value="1"/>
</dbReference>
<dbReference type="GO" id="GO:0016491">
    <property type="term" value="F:oxidoreductase activity"/>
    <property type="evidence" value="ECO:0007669"/>
    <property type="project" value="UniProtKB-KW"/>
</dbReference>
<dbReference type="Pfam" id="PF01408">
    <property type="entry name" value="GFO_IDH_MocA"/>
    <property type="match status" value="1"/>
</dbReference>
<evidence type="ECO:0000256" key="1">
    <source>
        <dbReference type="ARBA" id="ARBA00010928"/>
    </source>
</evidence>
<evidence type="ECO:0000259" key="5">
    <source>
        <dbReference type="Pfam" id="PF22725"/>
    </source>
</evidence>
<evidence type="ECO:0000256" key="3">
    <source>
        <dbReference type="SAM" id="MobiDB-lite"/>
    </source>
</evidence>
<dbReference type="InterPro" id="IPR055170">
    <property type="entry name" value="GFO_IDH_MocA-like_dom"/>
</dbReference>
<gene>
    <name evidence="6" type="ORF">SAMN02745121_01926</name>
</gene>
<evidence type="ECO:0000259" key="4">
    <source>
        <dbReference type="Pfam" id="PF01408"/>
    </source>
</evidence>
<dbReference type="Pfam" id="PF22725">
    <property type="entry name" value="GFO_IDH_MocA_C3"/>
    <property type="match status" value="1"/>
</dbReference>
<dbReference type="InterPro" id="IPR008354">
    <property type="entry name" value="Glc-Fru_OxRdtase_bac"/>
</dbReference>
<protein>
    <submittedName>
        <fullName evidence="6">Predicted dehydrogenase</fullName>
    </submittedName>
</protein>
<dbReference type="InterPro" id="IPR051317">
    <property type="entry name" value="Gfo/Idh/MocA_oxidoreduct"/>
</dbReference>
<reference evidence="7" key="1">
    <citation type="submission" date="2016-10" db="EMBL/GenBank/DDBJ databases">
        <authorList>
            <person name="Varghese N."/>
            <person name="Submissions S."/>
        </authorList>
    </citation>
    <scope>NUCLEOTIDE SEQUENCE [LARGE SCALE GENOMIC DNA]</scope>
    <source>
        <strain evidence="7">ATCC 25963</strain>
    </source>
</reference>
<dbReference type="AlphaFoldDB" id="A0A1I1VST6"/>
<dbReference type="RefSeq" id="WP_096330719.1">
    <property type="nucleotide sequence ID" value="NZ_FOMX01000005.1"/>
</dbReference>
<dbReference type="Gene3D" id="3.30.360.10">
    <property type="entry name" value="Dihydrodipicolinate Reductase, domain 2"/>
    <property type="match status" value="1"/>
</dbReference>
<feature type="domain" description="Gfo/Idh/MocA-like oxidoreductase N-terminal" evidence="4">
    <location>
        <begin position="10"/>
        <end position="134"/>
    </location>
</feature>
<dbReference type="PRINTS" id="PR01775">
    <property type="entry name" value="GLFROXRDTASE"/>
</dbReference>
<keyword evidence="2" id="KW-0560">Oxidoreductase</keyword>
<organism evidence="6 7">
    <name type="scientific">Nannocystis exedens</name>
    <dbReference type="NCBI Taxonomy" id="54"/>
    <lineage>
        <taxon>Bacteria</taxon>
        <taxon>Pseudomonadati</taxon>
        <taxon>Myxococcota</taxon>
        <taxon>Polyangia</taxon>
        <taxon>Nannocystales</taxon>
        <taxon>Nannocystaceae</taxon>
        <taxon>Nannocystis</taxon>
    </lineage>
</organism>
<dbReference type="GO" id="GO:0000166">
    <property type="term" value="F:nucleotide binding"/>
    <property type="evidence" value="ECO:0007669"/>
    <property type="project" value="InterPro"/>
</dbReference>
<accession>A0A1I1VST6</accession>
<dbReference type="Proteomes" id="UP000199400">
    <property type="component" value="Unassembled WGS sequence"/>
</dbReference>
<evidence type="ECO:0000313" key="7">
    <source>
        <dbReference type="Proteomes" id="UP000199400"/>
    </source>
</evidence>
<dbReference type="EMBL" id="FOMX01000005">
    <property type="protein sequence ID" value="SFD85981.1"/>
    <property type="molecule type" value="Genomic_DNA"/>
</dbReference>
<keyword evidence="7" id="KW-1185">Reference proteome</keyword>
<feature type="region of interest" description="Disordered" evidence="3">
    <location>
        <begin position="332"/>
        <end position="373"/>
    </location>
</feature>
<dbReference type="InterPro" id="IPR036291">
    <property type="entry name" value="NAD(P)-bd_dom_sf"/>
</dbReference>
<dbReference type="SUPFAM" id="SSF51735">
    <property type="entry name" value="NAD(P)-binding Rossmann-fold domains"/>
    <property type="match status" value="1"/>
</dbReference>
<dbReference type="SUPFAM" id="SSF55347">
    <property type="entry name" value="Glyceraldehyde-3-phosphate dehydrogenase-like, C-terminal domain"/>
    <property type="match status" value="1"/>
</dbReference>
<sequence length="373" mass="40960">MTSKTSAKKVRYAVVGAGNIAQVAVLPAFANAAENSELVALVSGDPVKREALPERYASIEALGDYREFEDVLKRARVDAVFVATPNTHHREFTERAARMGVHVLCEKPMAPTVADCEAMIAVCREHRVKLMIAYRLHFEAANLQAIEALKAGKIGDPRMFSSLFTQQVRPGDIRTRPELAGGALLDLGVYPINAARYLFREEPIEVLAAVSSSGDARFEGVDETTTAILRFASGRVAQLTVSLGGSSMGYYRVVGTEGDLHAEPIYDYEQGLKLVLTTEGKSREHKFPARDQFAPELVEFSRCVLEDREPEPSGEEGLADIRVVEAVLQSARSGRAVQLPPWSRAQRPDVDQEQRKPPVDPPEPIRAPSPTIR</sequence>
<dbReference type="PANTHER" id="PTHR43708">
    <property type="entry name" value="CONSERVED EXPRESSED OXIDOREDUCTASE (EUROFUNG)"/>
    <property type="match status" value="1"/>
</dbReference>
<evidence type="ECO:0000256" key="2">
    <source>
        <dbReference type="ARBA" id="ARBA00023002"/>
    </source>
</evidence>
<name>A0A1I1VST6_9BACT</name>
<proteinExistence type="inferred from homology"/>
<feature type="domain" description="GFO/IDH/MocA-like oxidoreductase" evidence="5">
    <location>
        <begin position="144"/>
        <end position="260"/>
    </location>
</feature>
<dbReference type="OrthoDB" id="9793050at2"/>
<evidence type="ECO:0000313" key="6">
    <source>
        <dbReference type="EMBL" id="SFD85981.1"/>
    </source>
</evidence>
<dbReference type="STRING" id="54.SAMN02745121_01926"/>